<feature type="domain" description="SMP-30/Gluconolactonase/LRE-like region" evidence="1">
    <location>
        <begin position="13"/>
        <end position="71"/>
    </location>
</feature>
<sequence>MRHIKTLLDGLTFPEGPRWHDDCLWFSDFYSHEVIRVDRDGNRETVATVLQQPSGLGWMPNGKLLVVSMRDQKLMRLGG</sequence>
<dbReference type="Pfam" id="PF08450">
    <property type="entry name" value="SGL"/>
    <property type="match status" value="1"/>
</dbReference>
<dbReference type="Gene3D" id="2.120.10.30">
    <property type="entry name" value="TolB, C-terminal domain"/>
    <property type="match status" value="1"/>
</dbReference>
<gene>
    <name evidence="2" type="ORF">METZ01_LOCUS378517</name>
</gene>
<dbReference type="AlphaFoldDB" id="A0A382TUI1"/>
<organism evidence="2">
    <name type="scientific">marine metagenome</name>
    <dbReference type="NCBI Taxonomy" id="408172"/>
    <lineage>
        <taxon>unclassified sequences</taxon>
        <taxon>metagenomes</taxon>
        <taxon>ecological metagenomes</taxon>
    </lineage>
</organism>
<protein>
    <recommendedName>
        <fullName evidence="1">SMP-30/Gluconolactonase/LRE-like region domain-containing protein</fullName>
    </recommendedName>
</protein>
<dbReference type="InterPro" id="IPR011042">
    <property type="entry name" value="6-blade_b-propeller_TolB-like"/>
</dbReference>
<reference evidence="2" key="1">
    <citation type="submission" date="2018-05" db="EMBL/GenBank/DDBJ databases">
        <authorList>
            <person name="Lanie J.A."/>
            <person name="Ng W.-L."/>
            <person name="Kazmierczak K.M."/>
            <person name="Andrzejewski T.M."/>
            <person name="Davidsen T.M."/>
            <person name="Wayne K.J."/>
            <person name="Tettelin H."/>
            <person name="Glass J.I."/>
            <person name="Rusch D."/>
            <person name="Podicherti R."/>
            <person name="Tsui H.-C.T."/>
            <person name="Winkler M.E."/>
        </authorList>
    </citation>
    <scope>NUCLEOTIDE SEQUENCE</scope>
</reference>
<name>A0A382TUI1_9ZZZZ</name>
<evidence type="ECO:0000259" key="1">
    <source>
        <dbReference type="Pfam" id="PF08450"/>
    </source>
</evidence>
<dbReference type="SUPFAM" id="SSF63829">
    <property type="entry name" value="Calcium-dependent phosphotriesterase"/>
    <property type="match status" value="1"/>
</dbReference>
<proteinExistence type="predicted"/>
<dbReference type="InterPro" id="IPR013658">
    <property type="entry name" value="SGL"/>
</dbReference>
<feature type="non-terminal residue" evidence="2">
    <location>
        <position position="79"/>
    </location>
</feature>
<evidence type="ECO:0000313" key="2">
    <source>
        <dbReference type="EMBL" id="SVD25663.1"/>
    </source>
</evidence>
<dbReference type="EMBL" id="UINC01139238">
    <property type="protein sequence ID" value="SVD25663.1"/>
    <property type="molecule type" value="Genomic_DNA"/>
</dbReference>
<accession>A0A382TUI1</accession>